<dbReference type="HAMAP" id="MF_03176">
    <property type="entry name" value="PIF1"/>
    <property type="match status" value="1"/>
</dbReference>
<evidence type="ECO:0000256" key="9">
    <source>
        <dbReference type="ARBA" id="ARBA00023204"/>
    </source>
</evidence>
<dbReference type="InterPro" id="IPR003593">
    <property type="entry name" value="AAA+_ATPase"/>
</dbReference>
<keyword evidence="11 12" id="KW-0539">Nucleus</keyword>
<keyword evidence="16" id="KW-1185">Reference proteome</keyword>
<evidence type="ECO:0000256" key="5">
    <source>
        <dbReference type="ARBA" id="ARBA00022840"/>
    </source>
</evidence>
<accession>A0ABQ8U7S0</accession>
<comment type="caution">
    <text evidence="15">The sequence shown here is derived from an EMBL/GenBank/DDBJ whole genome shotgun (WGS) entry which is preliminary data.</text>
</comment>
<dbReference type="InterPro" id="IPR027417">
    <property type="entry name" value="P-loop_NTPase"/>
</dbReference>
<keyword evidence="1 12" id="KW-0547">Nucleotide-binding</keyword>
<gene>
    <name evidence="12" type="primary">PIF1</name>
    <name evidence="15" type="ORF">PAPYR_9665</name>
</gene>
<dbReference type="Pfam" id="PF21530">
    <property type="entry name" value="Pif1_2B_dom"/>
    <property type="match status" value="1"/>
</dbReference>
<keyword evidence="3 12" id="KW-0378">Hydrolase</keyword>
<keyword evidence="7 12" id="KW-0496">Mitochondrion</keyword>
<feature type="DNA-binding region" evidence="12">
    <location>
        <begin position="491"/>
        <end position="510"/>
    </location>
</feature>
<dbReference type="Pfam" id="PF05970">
    <property type="entry name" value="PIF1"/>
    <property type="match status" value="1"/>
</dbReference>
<dbReference type="SMART" id="SM00382">
    <property type="entry name" value="AAA"/>
    <property type="match status" value="1"/>
</dbReference>
<evidence type="ECO:0000313" key="15">
    <source>
        <dbReference type="EMBL" id="KAJ4455383.1"/>
    </source>
</evidence>
<feature type="binding site" evidence="12">
    <location>
        <begin position="75"/>
        <end position="82"/>
    </location>
    <ligand>
        <name>ATP</name>
        <dbReference type="ChEBI" id="CHEBI:30616"/>
    </ligand>
</feature>
<comment type="cofactor">
    <cofactor evidence="12">
        <name>Mg(2+)</name>
        <dbReference type="ChEBI" id="CHEBI:18420"/>
    </cofactor>
</comment>
<dbReference type="PANTHER" id="PTHR47642">
    <property type="entry name" value="ATP-DEPENDENT DNA HELICASE"/>
    <property type="match status" value="1"/>
</dbReference>
<comment type="function">
    <text evidence="12">DNA-dependent ATPase and 5'-3' DNA helicase required for the maintenance of both mitochondrial and nuclear genome stability.</text>
</comment>
<dbReference type="InterPro" id="IPR048293">
    <property type="entry name" value="PIF1_RRM3_pfh1"/>
</dbReference>
<feature type="region of interest" description="Disordered" evidence="13">
    <location>
        <begin position="668"/>
        <end position="755"/>
    </location>
</feature>
<reference evidence="15" key="1">
    <citation type="journal article" date="2022" name="bioRxiv">
        <title>Genomics of Preaxostyla Flagellates Illuminates Evolutionary Transitions and the Path Towards Mitochondrial Loss.</title>
        <authorList>
            <person name="Novak L.V.F."/>
            <person name="Treitli S.C."/>
            <person name="Pyrih J."/>
            <person name="Halakuc P."/>
            <person name="Pipaliya S.V."/>
            <person name="Vacek V."/>
            <person name="Brzon O."/>
            <person name="Soukal P."/>
            <person name="Eme L."/>
            <person name="Dacks J.B."/>
            <person name="Karnkowska A."/>
            <person name="Elias M."/>
            <person name="Hampl V."/>
        </authorList>
    </citation>
    <scope>NUCLEOTIDE SEQUENCE</scope>
    <source>
        <strain evidence="15">RCP-MX</strain>
    </source>
</reference>
<evidence type="ECO:0000256" key="13">
    <source>
        <dbReference type="SAM" id="MobiDB-lite"/>
    </source>
</evidence>
<feature type="domain" description="AAA+ ATPase" evidence="14">
    <location>
        <begin position="67"/>
        <end position="213"/>
    </location>
</feature>
<keyword evidence="8 12" id="KW-0233">DNA recombination</keyword>
<evidence type="ECO:0000256" key="2">
    <source>
        <dbReference type="ARBA" id="ARBA00022763"/>
    </source>
</evidence>
<dbReference type="GO" id="GO:0004386">
    <property type="term" value="F:helicase activity"/>
    <property type="evidence" value="ECO:0007669"/>
    <property type="project" value="UniProtKB-KW"/>
</dbReference>
<evidence type="ECO:0000256" key="6">
    <source>
        <dbReference type="ARBA" id="ARBA00023125"/>
    </source>
</evidence>
<sequence length="755" mass="82818">MASRWRQLAARLSPSSDSTGELAPSKLPQDFSRSFPLAPAKSPRQGELLSDNDLSPEQLAILDHVFSGESIFFTGCAGTGKSFLLRKIIDQCPLESTFVTATTGAAAINIGGTTLHSMAGIGLGQMDAKLLAKKVATSSTPSGQQARERWRRAEVLIIDEISMLDGDLFDKLEQVAREVRGSDLPFGGIQLVLCGDFFQLPPVTTTLELSGGGAAKKYCFEAASWARCVPFVVELTRVYRQADPEFVDLLRQVRYNVLSDRAVALLASLARPLELPSTLEPTRLYATNRDVGTLNASYLAKLDGDVYQYEAKDTGLQKYHLNQTCIAEQTLQLRVGAQVMLIKNHPWAELVNGSRGVVVGFELAERRADGAGTNLKKRRRRMGTRLVDEQVSPDDLFDETLTRMYPVVRFFPSCSAGGSTEAPAAGCFEMRVEEETWRVEQWDPDQEEMQLLAKRVQIPLKLAWAVTIHKAQGMSIDWLEVKLSDCFAEGQAYVALSRARSLQGLRVLDFDPARVTTNAKVIEFYDRFCGTHPSEMEQMNVYTPPIAATNSSIVPRAPRPTLLRPDHVINFTSAKLQARRAQLAGLWSRSRQERGKEPRKRKPVRTNPIAVTSQQLGSILVSLTTAAHSADPLTAAPGPAAAVAGPLSPPPTAPVKPDFLSILFSTEGDDVDDVDSEKPPLLPQKRGPSASSFLPAPRMSMDDVKRARQSGEARGSQRAMTHGGTKHFLPSTAPDQTPVPNRKQKPPNCSRHQQK</sequence>
<keyword evidence="2 12" id="KW-0227">DNA damage</keyword>
<evidence type="ECO:0000313" key="16">
    <source>
        <dbReference type="Proteomes" id="UP001141327"/>
    </source>
</evidence>
<evidence type="ECO:0000256" key="1">
    <source>
        <dbReference type="ARBA" id="ARBA00022741"/>
    </source>
</evidence>
<keyword evidence="5 12" id="KW-0067">ATP-binding</keyword>
<dbReference type="PANTHER" id="PTHR47642:SF7">
    <property type="entry name" value="ATP-DEPENDENT DNA HELICASE PIF1"/>
    <property type="match status" value="1"/>
</dbReference>
<dbReference type="InterPro" id="IPR049163">
    <property type="entry name" value="Pif1-like_2B_dom"/>
</dbReference>
<evidence type="ECO:0000256" key="7">
    <source>
        <dbReference type="ARBA" id="ARBA00023128"/>
    </source>
</evidence>
<dbReference type="CDD" id="cd18037">
    <property type="entry name" value="DEXSc_Pif1_like"/>
    <property type="match status" value="1"/>
</dbReference>
<dbReference type="SUPFAM" id="SSF52540">
    <property type="entry name" value="P-loop containing nucleoside triphosphate hydrolases"/>
    <property type="match status" value="2"/>
</dbReference>
<keyword evidence="6 12" id="KW-0238">DNA-binding</keyword>
<protein>
    <recommendedName>
        <fullName evidence="12">ATP-dependent DNA helicase PIF1</fullName>
        <ecNumber evidence="12">5.6.2.3</ecNumber>
    </recommendedName>
    <alternativeName>
        <fullName evidence="12">DNA 5'-3' helicase PIF1</fullName>
    </alternativeName>
    <alternativeName>
        <fullName evidence="12">DNA repair and recombination helicase PIF1</fullName>
    </alternativeName>
</protein>
<dbReference type="EC" id="5.6.2.3" evidence="12"/>
<organism evidence="15 16">
    <name type="scientific">Paratrimastix pyriformis</name>
    <dbReference type="NCBI Taxonomy" id="342808"/>
    <lineage>
        <taxon>Eukaryota</taxon>
        <taxon>Metamonada</taxon>
        <taxon>Preaxostyla</taxon>
        <taxon>Paratrimastigidae</taxon>
        <taxon>Paratrimastix</taxon>
    </lineage>
</organism>
<evidence type="ECO:0000256" key="8">
    <source>
        <dbReference type="ARBA" id="ARBA00023172"/>
    </source>
</evidence>
<dbReference type="Gene3D" id="3.40.50.300">
    <property type="entry name" value="P-loop containing nucleotide triphosphate hydrolases"/>
    <property type="match status" value="1"/>
</dbReference>
<keyword evidence="10 12" id="KW-0413">Isomerase</keyword>
<keyword evidence="4 12" id="KW-0347">Helicase</keyword>
<evidence type="ECO:0000256" key="12">
    <source>
        <dbReference type="HAMAP-Rule" id="MF_03176"/>
    </source>
</evidence>
<evidence type="ECO:0000256" key="11">
    <source>
        <dbReference type="ARBA" id="ARBA00023242"/>
    </source>
</evidence>
<feature type="region of interest" description="Disordered" evidence="13">
    <location>
        <begin position="1"/>
        <end position="50"/>
    </location>
</feature>
<dbReference type="CDD" id="cd18809">
    <property type="entry name" value="SF1_C_RecD"/>
    <property type="match status" value="1"/>
</dbReference>
<evidence type="ECO:0000256" key="10">
    <source>
        <dbReference type="ARBA" id="ARBA00023235"/>
    </source>
</evidence>
<dbReference type="EMBL" id="JAPMOS010000109">
    <property type="protein sequence ID" value="KAJ4455383.1"/>
    <property type="molecule type" value="Genomic_DNA"/>
</dbReference>
<evidence type="ECO:0000256" key="4">
    <source>
        <dbReference type="ARBA" id="ARBA00022806"/>
    </source>
</evidence>
<proteinExistence type="inferred from homology"/>
<dbReference type="Proteomes" id="UP001141327">
    <property type="component" value="Unassembled WGS sequence"/>
</dbReference>
<comment type="subcellular location">
    <subcellularLocation>
        <location evidence="12">Nucleus</location>
    </subcellularLocation>
    <subcellularLocation>
        <location evidence="12">Mitochondrion</location>
    </subcellularLocation>
</comment>
<dbReference type="InterPro" id="IPR010285">
    <property type="entry name" value="DNA_helicase_pif1-like_DEAD"/>
</dbReference>
<evidence type="ECO:0000259" key="14">
    <source>
        <dbReference type="SMART" id="SM00382"/>
    </source>
</evidence>
<comment type="catalytic activity">
    <reaction evidence="12">
        <text>ATP + H2O = ADP + phosphate + H(+)</text>
        <dbReference type="Rhea" id="RHEA:13065"/>
        <dbReference type="ChEBI" id="CHEBI:15377"/>
        <dbReference type="ChEBI" id="CHEBI:15378"/>
        <dbReference type="ChEBI" id="CHEBI:30616"/>
        <dbReference type="ChEBI" id="CHEBI:43474"/>
        <dbReference type="ChEBI" id="CHEBI:456216"/>
        <dbReference type="EC" id="5.6.2.3"/>
    </reaction>
</comment>
<comment type="similarity">
    <text evidence="12">Belongs to the helicase family. PIF1 subfamily.</text>
</comment>
<comment type="subunit">
    <text evidence="12">Monomer.</text>
</comment>
<keyword evidence="9 12" id="KW-0234">DNA repair</keyword>
<feature type="compositionally biased region" description="Basic and acidic residues" evidence="13">
    <location>
        <begin position="700"/>
        <end position="711"/>
    </location>
</feature>
<dbReference type="InterPro" id="IPR051055">
    <property type="entry name" value="PIF1_helicase"/>
</dbReference>
<evidence type="ECO:0000256" key="3">
    <source>
        <dbReference type="ARBA" id="ARBA00022801"/>
    </source>
</evidence>
<feature type="region of interest" description="Disordered" evidence="13">
    <location>
        <begin position="587"/>
        <end position="607"/>
    </location>
</feature>
<name>A0ABQ8U7S0_9EUKA</name>